<dbReference type="EMBL" id="BACD03000048">
    <property type="protein sequence ID" value="GAO51562.1"/>
    <property type="molecule type" value="Genomic_DNA"/>
</dbReference>
<feature type="compositionally biased region" description="Polar residues" evidence="2">
    <location>
        <begin position="1"/>
        <end position="14"/>
    </location>
</feature>
<accession>A0A0E9NNV6</accession>
<comment type="similarity">
    <text evidence="1">Belongs to the putative lipase ROG1 family.</text>
</comment>
<dbReference type="Pfam" id="PF05057">
    <property type="entry name" value="DUF676"/>
    <property type="match status" value="1"/>
</dbReference>
<gene>
    <name evidence="4" type="ORF">G7K_5661-t1</name>
</gene>
<dbReference type="SUPFAM" id="SSF53474">
    <property type="entry name" value="alpha/beta-Hydrolases"/>
    <property type="match status" value="1"/>
</dbReference>
<dbReference type="Proteomes" id="UP000033140">
    <property type="component" value="Unassembled WGS sequence"/>
</dbReference>
<name>A0A0E9NNV6_SAICN</name>
<reference evidence="4 5" key="3">
    <citation type="journal article" date="2015" name="Genome Announc.">
        <title>Draft Genome Sequence of the Archiascomycetous Yeast Saitoella complicata.</title>
        <authorList>
            <person name="Yamauchi K."/>
            <person name="Kondo S."/>
            <person name="Hamamoto M."/>
            <person name="Takahashi Y."/>
            <person name="Ogura Y."/>
            <person name="Hayashi T."/>
            <person name="Nishida H."/>
        </authorList>
    </citation>
    <scope>NUCLEOTIDE SEQUENCE [LARGE SCALE GENOMIC DNA]</scope>
    <source>
        <strain evidence="4 5">NRRL Y-17804</strain>
    </source>
</reference>
<dbReference type="PANTHER" id="PTHR11440">
    <property type="entry name" value="LECITHIN-CHOLESTEROL ACYLTRANSFERASE-RELATED"/>
    <property type="match status" value="1"/>
</dbReference>
<dbReference type="Gene3D" id="3.40.50.1820">
    <property type="entry name" value="alpha/beta hydrolase"/>
    <property type="match status" value="1"/>
</dbReference>
<feature type="domain" description="DUF676" evidence="3">
    <location>
        <begin position="187"/>
        <end position="246"/>
    </location>
</feature>
<evidence type="ECO:0000256" key="2">
    <source>
        <dbReference type="SAM" id="MobiDB-lite"/>
    </source>
</evidence>
<dbReference type="InterPro" id="IPR007751">
    <property type="entry name" value="DUF676_lipase-like"/>
</dbReference>
<dbReference type="AlphaFoldDB" id="A0A0E9NNV6"/>
<evidence type="ECO:0000259" key="3">
    <source>
        <dbReference type="Pfam" id="PF05057"/>
    </source>
</evidence>
<protein>
    <recommendedName>
        <fullName evidence="3">DUF676 domain-containing protein</fullName>
    </recommendedName>
</protein>
<feature type="compositionally biased region" description="Basic and acidic residues" evidence="2">
    <location>
        <begin position="19"/>
        <end position="30"/>
    </location>
</feature>
<reference evidence="4 5" key="2">
    <citation type="journal article" date="2014" name="J. Gen. Appl. Microbiol.">
        <title>The early diverging ascomycetous budding yeast Saitoella complicata has three histone deacetylases belonging to the Clr6, Hos2, and Rpd3 lineages.</title>
        <authorList>
            <person name="Nishida H."/>
            <person name="Matsumoto T."/>
            <person name="Kondo S."/>
            <person name="Hamamoto M."/>
            <person name="Yoshikawa H."/>
        </authorList>
    </citation>
    <scope>NUCLEOTIDE SEQUENCE [LARGE SCALE GENOMIC DNA]</scope>
    <source>
        <strain evidence="4 5">NRRL Y-17804</strain>
    </source>
</reference>
<evidence type="ECO:0000313" key="5">
    <source>
        <dbReference type="Proteomes" id="UP000033140"/>
    </source>
</evidence>
<dbReference type="InterPro" id="IPR029058">
    <property type="entry name" value="AB_hydrolase_fold"/>
</dbReference>
<keyword evidence="5" id="KW-1185">Reference proteome</keyword>
<evidence type="ECO:0000313" key="4">
    <source>
        <dbReference type="EMBL" id="GAO51562.1"/>
    </source>
</evidence>
<feature type="region of interest" description="Disordered" evidence="2">
    <location>
        <begin position="1"/>
        <end position="41"/>
    </location>
</feature>
<dbReference type="OMA" id="HLYNQGH"/>
<organism evidence="4 5">
    <name type="scientific">Saitoella complicata (strain BCRC 22490 / CBS 7301 / JCM 7358 / NBRC 10748 / NRRL Y-17804)</name>
    <dbReference type="NCBI Taxonomy" id="698492"/>
    <lineage>
        <taxon>Eukaryota</taxon>
        <taxon>Fungi</taxon>
        <taxon>Dikarya</taxon>
        <taxon>Ascomycota</taxon>
        <taxon>Taphrinomycotina</taxon>
        <taxon>Taphrinomycotina incertae sedis</taxon>
        <taxon>Saitoella</taxon>
    </lineage>
</organism>
<dbReference type="STRING" id="698492.A0A0E9NNV6"/>
<comment type="caution">
    <text evidence="4">The sequence shown here is derived from an EMBL/GenBank/DDBJ whole genome shotgun (WGS) entry which is preliminary data.</text>
</comment>
<reference evidence="4 5" key="1">
    <citation type="journal article" date="2011" name="J. Gen. Appl. Microbiol.">
        <title>Draft genome sequencing of the enigmatic yeast Saitoella complicata.</title>
        <authorList>
            <person name="Nishida H."/>
            <person name="Hamamoto M."/>
            <person name="Sugiyama J."/>
        </authorList>
    </citation>
    <scope>NUCLEOTIDE SEQUENCE [LARGE SCALE GENOMIC DNA]</scope>
    <source>
        <strain evidence="4 5">NRRL Y-17804</strain>
    </source>
</reference>
<evidence type="ECO:0000256" key="1">
    <source>
        <dbReference type="ARBA" id="ARBA00007920"/>
    </source>
</evidence>
<sequence length="416" mass="46273">MTLQWRTSIPNHFNSLERAPVHGSKEEGKHQATPSQPSIYPVNQTQTGVAAITITVHVVGTVAASVKEVVASKASRIAIPYLNKDGNPDGGVVLPKKSENEKPEPPKPIIKWKFLPPVMEAYRPARRAIVLCHGLYGFDKIGFPQIPALNYHYWGGIYDDLTKLGCTVIVTKVPSTGSIEERARTLHEFLEKTVEKGTELNFLAHSMGGLDVRHLLANIITKEKGASYRPVSLTTLSTPHQGSAFMDWCRDYLGLGRISRSDIPQQKPSPSPSNSPLSATVFTASYLARLLDTPAYANLTTNFMREVFNPRTPDNPNVSYFSFGARVPEARKITLWHPLYLPHHVVTENEGRDNDGLVSVKSATWGEYIDTFECDHWDLRGRPGGKGLGEKGKEEIQFEVLEMYRAVSTMLHNRGF</sequence>
<proteinExistence type="inferred from homology"/>
<feature type="compositionally biased region" description="Polar residues" evidence="2">
    <location>
        <begin position="32"/>
        <end position="41"/>
    </location>
</feature>